<keyword evidence="16" id="KW-1185">Reference proteome</keyword>
<evidence type="ECO:0000256" key="7">
    <source>
        <dbReference type="ARBA" id="ARBA00022833"/>
    </source>
</evidence>
<feature type="domain" description="C2H2-type" evidence="14">
    <location>
        <begin position="403"/>
        <end position="432"/>
    </location>
</feature>
<evidence type="ECO:0000256" key="4">
    <source>
        <dbReference type="ARBA" id="ARBA00022723"/>
    </source>
</evidence>
<comment type="subcellular location">
    <subcellularLocation>
        <location evidence="1">Nucleus</location>
    </subcellularLocation>
</comment>
<evidence type="ECO:0000256" key="3">
    <source>
        <dbReference type="ARBA" id="ARBA00022491"/>
    </source>
</evidence>
<reference evidence="15 16" key="1">
    <citation type="journal article" date="2018" name="Nat. Ecol. Evol.">
        <title>Shark genomes provide insights into elasmobranch evolution and the origin of vertebrates.</title>
        <authorList>
            <person name="Hara Y"/>
            <person name="Yamaguchi K"/>
            <person name="Onimaru K"/>
            <person name="Kadota M"/>
            <person name="Koyanagi M"/>
            <person name="Keeley SD"/>
            <person name="Tatsumi K"/>
            <person name="Tanaka K"/>
            <person name="Motone F"/>
            <person name="Kageyama Y"/>
            <person name="Nozu R"/>
            <person name="Adachi N"/>
            <person name="Nishimura O"/>
            <person name="Nakagawa R"/>
            <person name="Tanegashima C"/>
            <person name="Kiyatake I"/>
            <person name="Matsumoto R"/>
            <person name="Murakumo K"/>
            <person name="Nishida K"/>
            <person name="Terakita A"/>
            <person name="Kuratani S"/>
            <person name="Sato K"/>
            <person name="Hyodo S Kuraku.S."/>
        </authorList>
    </citation>
    <scope>NUCLEOTIDE SEQUENCE [LARGE SCALE GENOMIC DNA]</scope>
</reference>
<dbReference type="STRING" id="137246.A0A401SRX9"/>
<feature type="compositionally biased region" description="Polar residues" evidence="13">
    <location>
        <begin position="23"/>
        <end position="38"/>
    </location>
</feature>
<dbReference type="Pfam" id="PF00096">
    <property type="entry name" value="zf-C2H2"/>
    <property type="match status" value="3"/>
</dbReference>
<keyword evidence="9" id="KW-0238">DNA-binding</keyword>
<dbReference type="Gene3D" id="3.30.160.60">
    <property type="entry name" value="Classic Zinc Finger"/>
    <property type="match status" value="5"/>
</dbReference>
<keyword evidence="4" id="KW-0479">Metal-binding</keyword>
<evidence type="ECO:0000256" key="6">
    <source>
        <dbReference type="ARBA" id="ARBA00022771"/>
    </source>
</evidence>
<dbReference type="FunFam" id="3.30.160.60:FF:000453">
    <property type="entry name" value="GLIS family zinc finger 3"/>
    <property type="match status" value="1"/>
</dbReference>
<evidence type="ECO:0000256" key="2">
    <source>
        <dbReference type="ARBA" id="ARBA00010831"/>
    </source>
</evidence>
<proteinExistence type="inferred from homology"/>
<feature type="domain" description="C2H2-type" evidence="14">
    <location>
        <begin position="433"/>
        <end position="462"/>
    </location>
</feature>
<dbReference type="EMBL" id="BEZZ01000485">
    <property type="protein sequence ID" value="GCC33103.1"/>
    <property type="molecule type" value="Genomic_DNA"/>
</dbReference>
<feature type="domain" description="C2H2-type" evidence="14">
    <location>
        <begin position="463"/>
        <end position="492"/>
    </location>
</feature>
<feature type="compositionally biased region" description="Low complexity" evidence="13">
    <location>
        <begin position="561"/>
        <end position="573"/>
    </location>
</feature>
<dbReference type="InterPro" id="IPR056436">
    <property type="entry name" value="Znf-C2H2_ZIC1-5/GLI1-3-like"/>
</dbReference>
<feature type="compositionally biased region" description="Polar residues" evidence="13">
    <location>
        <begin position="82"/>
        <end position="93"/>
    </location>
</feature>
<feature type="region of interest" description="Disordered" evidence="13">
    <location>
        <begin position="553"/>
        <end position="590"/>
    </location>
</feature>
<dbReference type="GO" id="GO:0000978">
    <property type="term" value="F:RNA polymerase II cis-regulatory region sequence-specific DNA binding"/>
    <property type="evidence" value="ECO:0007669"/>
    <property type="project" value="TreeGrafter"/>
</dbReference>
<dbReference type="Proteomes" id="UP000287033">
    <property type="component" value="Unassembled WGS sequence"/>
</dbReference>
<evidence type="ECO:0000256" key="9">
    <source>
        <dbReference type="ARBA" id="ARBA00023125"/>
    </source>
</evidence>
<dbReference type="PANTHER" id="PTHR45718:SF3">
    <property type="entry name" value="ZINC FINGER PROTEIN GLIS1"/>
    <property type="match status" value="1"/>
</dbReference>
<dbReference type="GO" id="GO:0008270">
    <property type="term" value="F:zinc ion binding"/>
    <property type="evidence" value="ECO:0007669"/>
    <property type="project" value="UniProtKB-KW"/>
</dbReference>
<feature type="domain" description="C2H2-type" evidence="14">
    <location>
        <begin position="336"/>
        <end position="366"/>
    </location>
</feature>
<dbReference type="PANTHER" id="PTHR45718">
    <property type="entry name" value="TRANSCRIPTIONAL ACTIVATOR CUBITUS INTERRUPTUS"/>
    <property type="match status" value="1"/>
</dbReference>
<keyword evidence="6 12" id="KW-0863">Zinc-finger</keyword>
<evidence type="ECO:0000256" key="5">
    <source>
        <dbReference type="ARBA" id="ARBA00022737"/>
    </source>
</evidence>
<dbReference type="FunFam" id="3.30.160.60:FF:000036">
    <property type="entry name" value="GLI family zinc finger 3"/>
    <property type="match status" value="1"/>
</dbReference>
<feature type="domain" description="C2H2-type" evidence="14">
    <location>
        <begin position="370"/>
        <end position="402"/>
    </location>
</feature>
<accession>A0A401SRX9</accession>
<dbReference type="InterPro" id="IPR036236">
    <property type="entry name" value="Znf_C2H2_sf"/>
</dbReference>
<keyword evidence="8" id="KW-0805">Transcription regulation</keyword>
<name>A0A401SRX9_CHIPU</name>
<evidence type="ECO:0000256" key="11">
    <source>
        <dbReference type="ARBA" id="ARBA00023242"/>
    </source>
</evidence>
<feature type="compositionally biased region" description="Polar residues" evidence="13">
    <location>
        <begin position="217"/>
        <end position="226"/>
    </location>
</feature>
<protein>
    <recommendedName>
        <fullName evidence="14">C2H2-type domain-containing protein</fullName>
    </recommendedName>
</protein>
<feature type="region of interest" description="Disordered" evidence="13">
    <location>
        <begin position="623"/>
        <end position="644"/>
    </location>
</feature>
<evidence type="ECO:0000256" key="12">
    <source>
        <dbReference type="PROSITE-ProRule" id="PRU00042"/>
    </source>
</evidence>
<evidence type="ECO:0000256" key="13">
    <source>
        <dbReference type="SAM" id="MobiDB-lite"/>
    </source>
</evidence>
<keyword evidence="5" id="KW-0677">Repeat</keyword>
<dbReference type="InterPro" id="IPR013087">
    <property type="entry name" value="Znf_C2H2_type"/>
</dbReference>
<gene>
    <name evidence="15" type="ORF">chiPu_0011570</name>
</gene>
<dbReference type="OrthoDB" id="3214149at2759"/>
<comment type="caution">
    <text evidence="15">The sequence shown here is derived from an EMBL/GenBank/DDBJ whole genome shotgun (WGS) entry which is preliminary data.</text>
</comment>
<evidence type="ECO:0000313" key="16">
    <source>
        <dbReference type="Proteomes" id="UP000287033"/>
    </source>
</evidence>
<keyword evidence="11" id="KW-0539">Nucleus</keyword>
<dbReference type="Pfam" id="PF23561">
    <property type="entry name" value="zf-C2H2_15"/>
    <property type="match status" value="1"/>
</dbReference>
<evidence type="ECO:0000256" key="10">
    <source>
        <dbReference type="ARBA" id="ARBA00023163"/>
    </source>
</evidence>
<evidence type="ECO:0000313" key="15">
    <source>
        <dbReference type="EMBL" id="GCC33103.1"/>
    </source>
</evidence>
<dbReference type="AlphaFoldDB" id="A0A401SRX9"/>
<dbReference type="SUPFAM" id="SSF57667">
    <property type="entry name" value="beta-beta-alpha zinc fingers"/>
    <property type="match status" value="3"/>
</dbReference>
<dbReference type="PROSITE" id="PS50157">
    <property type="entry name" value="ZINC_FINGER_C2H2_2"/>
    <property type="match status" value="5"/>
</dbReference>
<dbReference type="InterPro" id="IPR043359">
    <property type="entry name" value="GLI-like"/>
</dbReference>
<keyword evidence="3" id="KW-0678">Repressor</keyword>
<dbReference type="SMART" id="SM00355">
    <property type="entry name" value="ZnF_C2H2"/>
    <property type="match status" value="5"/>
</dbReference>
<evidence type="ECO:0000259" key="14">
    <source>
        <dbReference type="PROSITE" id="PS50157"/>
    </source>
</evidence>
<dbReference type="FunFam" id="3.30.160.60:FF:000031">
    <property type="entry name" value="GLI family zinc finger 3"/>
    <property type="match status" value="1"/>
</dbReference>
<dbReference type="FunFam" id="3.30.160.60:FF:000019">
    <property type="entry name" value="GLI family zinc finger 3"/>
    <property type="match status" value="1"/>
</dbReference>
<keyword evidence="10" id="KW-0804">Transcription</keyword>
<comment type="similarity">
    <text evidence="2">Belongs to the GLI C2H2-type zinc-finger protein family.</text>
</comment>
<evidence type="ECO:0000256" key="8">
    <source>
        <dbReference type="ARBA" id="ARBA00023015"/>
    </source>
</evidence>
<dbReference type="GO" id="GO:0000981">
    <property type="term" value="F:DNA-binding transcription factor activity, RNA polymerase II-specific"/>
    <property type="evidence" value="ECO:0007669"/>
    <property type="project" value="TreeGrafter"/>
</dbReference>
<feature type="region of interest" description="Disordered" evidence="13">
    <location>
        <begin position="217"/>
        <end position="242"/>
    </location>
</feature>
<evidence type="ECO:0000256" key="1">
    <source>
        <dbReference type="ARBA" id="ARBA00004123"/>
    </source>
</evidence>
<dbReference type="FunFam" id="3.30.160.60:FF:000048">
    <property type="entry name" value="GLI family zinc finger 3"/>
    <property type="match status" value="1"/>
</dbReference>
<feature type="region of interest" description="Disordered" evidence="13">
    <location>
        <begin position="81"/>
        <end position="102"/>
    </location>
</feature>
<feature type="region of interest" description="Disordered" evidence="13">
    <location>
        <begin position="21"/>
        <end position="51"/>
    </location>
</feature>
<dbReference type="PROSITE" id="PS00028">
    <property type="entry name" value="ZINC_FINGER_C2H2_1"/>
    <property type="match status" value="4"/>
</dbReference>
<keyword evidence="7" id="KW-0862">Zinc</keyword>
<organism evidence="15 16">
    <name type="scientific">Chiloscyllium punctatum</name>
    <name type="common">Brownbanded bambooshark</name>
    <name type="synonym">Hemiscyllium punctatum</name>
    <dbReference type="NCBI Taxonomy" id="137246"/>
    <lineage>
        <taxon>Eukaryota</taxon>
        <taxon>Metazoa</taxon>
        <taxon>Chordata</taxon>
        <taxon>Craniata</taxon>
        <taxon>Vertebrata</taxon>
        <taxon>Chondrichthyes</taxon>
        <taxon>Elasmobranchii</taxon>
        <taxon>Galeomorphii</taxon>
        <taxon>Galeoidea</taxon>
        <taxon>Orectolobiformes</taxon>
        <taxon>Hemiscylliidae</taxon>
        <taxon>Chiloscyllium</taxon>
    </lineage>
</organism>
<sequence length="761" mass="83797">MNHAMRNEPIATARLEPVIHSGNHISTDPSSSHCSTGLTAPHSDTRSLASQTSLAPSNLHLEENLPNIHIKQEWSHLLSENEGVSSHSEVGDTNSLPSESESLNSNFSSSYSSYFFNNDSSSTPGFVSSGSLRHAAKLQPGNAKKRSVSISPLSAEGLDITAIIRTSPTSLIACVNGMRGSPNGLFPLSGGIGHLGARKTCSPQSCSVLDSQCNLPSPASSFPTRSAEQESTEAEPIPLQQPEDNMDLGLVIGNMVVQHGVADGCHKINFFKHEPIDEYTHDTKLFQQHHGPPPPYHSQQHFGQSHGTMHHLHGLPANGHLQIDEESELPKNNGRQICRWIDCNAVYDQQEELVRHIEKVHIDQRKGEDFTCFWAGCVRRYRPFNARYKLLIHMRVHSGEKPNKCMFEGCNKAFSRLENLKIHLRSHTGEKPYLCQHTGCQKAFSNSSDRAKHQRTHLDTKPYACQIPGCTKRYTDPSSLRKHVKAHSAKQQQVRKKLRSGNELETEMMNDCLANQPLQPLTSPPNLTSNTAGRSMTVNHEIYPGMYNCSPTSSGPAATALSSPQLTGSSSSLYPSIEGDLHSPHGHLPQLTTVENTRQGAKPVVLPFSSLVSPRKMLAPSLLERHGPHSPQPSNNQLSGGDHKYNSVFPSQLMQPFQAGYQGSFHTMQNTFQYGDSFRTMEQTTIHNSHPADDSHCPGAARQNGYHSLIAHASLSGFDIVPELQGTFGETLRNELEDNGLFQVNTIDRFVSQLSSVYTET</sequence>
<dbReference type="GO" id="GO:0005634">
    <property type="term" value="C:nucleus"/>
    <property type="evidence" value="ECO:0007669"/>
    <property type="project" value="UniProtKB-SubCell"/>
</dbReference>